<dbReference type="RefSeq" id="WP_276831080.1">
    <property type="nucleotide sequence ID" value="NZ_DYTQ01000086.1"/>
</dbReference>
<sequence>MRPTTLAELDQARQRCQKLVSRRALVSAAAAVVPIPGVDVSTDVAILLQLIPAINEEFGLSPAQINALSPELQKIVIVGGANFGVGLLGKIITPQLVIQVLQRIGVKKLAGKYATKYIPIVGSVIASTISYAVLRKVGNQHINECYALAKRLIEADSTALTTL</sequence>
<dbReference type="AlphaFoldDB" id="A0A9D3ABN2"/>
<proteinExistence type="predicted"/>
<comment type="caution">
    <text evidence="1">The sequence shown here is derived from an EMBL/GenBank/DDBJ whole genome shotgun (WGS) entry which is preliminary data.</text>
</comment>
<dbReference type="Proteomes" id="UP000700248">
    <property type="component" value="Unassembled WGS sequence"/>
</dbReference>
<dbReference type="EMBL" id="DYTQ01000086">
    <property type="protein sequence ID" value="HJH24394.1"/>
    <property type="molecule type" value="Genomic_DNA"/>
</dbReference>
<organism evidence="1 2">
    <name type="scientific">Paenalcaligenes hominis</name>
    <dbReference type="NCBI Taxonomy" id="643674"/>
    <lineage>
        <taxon>Bacteria</taxon>
        <taxon>Pseudomonadati</taxon>
        <taxon>Pseudomonadota</taxon>
        <taxon>Betaproteobacteria</taxon>
        <taxon>Burkholderiales</taxon>
        <taxon>Alcaligenaceae</taxon>
        <taxon>Paenalcaligenes</taxon>
    </lineage>
</organism>
<gene>
    <name evidence="1" type="ORF">K8U84_07560</name>
</gene>
<protein>
    <recommendedName>
        <fullName evidence="3">DUF697 domain-containing protein</fullName>
    </recommendedName>
</protein>
<evidence type="ECO:0008006" key="3">
    <source>
        <dbReference type="Google" id="ProtNLM"/>
    </source>
</evidence>
<reference evidence="1" key="2">
    <citation type="submission" date="2021-09" db="EMBL/GenBank/DDBJ databases">
        <authorList>
            <person name="Gilroy R."/>
        </authorList>
    </citation>
    <scope>NUCLEOTIDE SEQUENCE</scope>
    <source>
        <strain evidence="1">CHK175-13533</strain>
    </source>
</reference>
<reference evidence="1" key="1">
    <citation type="journal article" date="2021" name="PeerJ">
        <title>Extensive microbial diversity within the chicken gut microbiome revealed by metagenomics and culture.</title>
        <authorList>
            <person name="Gilroy R."/>
            <person name="Ravi A."/>
            <person name="Getino M."/>
            <person name="Pursley I."/>
            <person name="Horton D.L."/>
            <person name="Alikhan N.F."/>
            <person name="Baker D."/>
            <person name="Gharbi K."/>
            <person name="Hall N."/>
            <person name="Watson M."/>
            <person name="Adriaenssens E.M."/>
            <person name="Foster-Nyarko E."/>
            <person name="Jarju S."/>
            <person name="Secka A."/>
            <person name="Antonio M."/>
            <person name="Oren A."/>
            <person name="Chaudhuri R.R."/>
            <person name="La Ragione R."/>
            <person name="Hildebrand F."/>
            <person name="Pallen M.J."/>
        </authorList>
    </citation>
    <scope>NUCLEOTIDE SEQUENCE</scope>
    <source>
        <strain evidence="1">CHK175-13533</strain>
    </source>
</reference>
<evidence type="ECO:0000313" key="2">
    <source>
        <dbReference type="Proteomes" id="UP000700248"/>
    </source>
</evidence>
<evidence type="ECO:0000313" key="1">
    <source>
        <dbReference type="EMBL" id="HJH24394.1"/>
    </source>
</evidence>
<accession>A0A9D3ABN2</accession>
<name>A0A9D3ABN2_9BURK</name>